<dbReference type="EMBL" id="FNGW01000002">
    <property type="protein sequence ID" value="SDL46531.1"/>
    <property type="molecule type" value="Genomic_DNA"/>
</dbReference>
<feature type="transmembrane region" description="Helical" evidence="1">
    <location>
        <begin position="120"/>
        <end position="144"/>
    </location>
</feature>
<dbReference type="STRING" id="1121325.SAMN04515677_10264"/>
<keyword evidence="1" id="KW-1133">Transmembrane helix</keyword>
<sequence length="452" mass="52957">MNERLILETIYKINIIIYIIVSCLMINKIHDRKNSTKKLDYILIFILAIFIVITPSFDYAQEYLIYRGILLILLIKKIFEISSKDAFILGMCFTFGYWILKDTIQYLYYCGLMNGIIKNYTPISGVLYNSIPLTIILILLFKYFDKIVKSNLNVKYYIYIGFTVVTNIVCILCLIKSNRHIEEIYNFIIKNKINTYIDKNTYINLNFGSFIGFTKNSVIIAIVFCNIFLIFIINNIIKKMKDESEMKSLNDKLDMQYNHYLSIQESQMKVRQLYHDINNHMACIKELQNEDVNKYIDSINDQLKEYKNTFTTNNMILDIILNEKNSVCKKENIELTCDINFSKCSFIEMIDISSIFSNIIDNAIEACKKVENNRYISIRGTVVKSYYVIKCENSKNSKLEMKDKKIVTTKKDKFLHGIGLKSAKSSLDKYNSELEIISDKNKFIINIYIPID</sequence>
<name>A0A1G9K9W4_9FIRM</name>
<feature type="domain" description="Sensor histidine kinase NatK-like C-terminal" evidence="2">
    <location>
        <begin position="348"/>
        <end position="450"/>
    </location>
</feature>
<protein>
    <submittedName>
        <fullName evidence="3">GHKL domain-containing protein</fullName>
    </submittedName>
</protein>
<dbReference type="PANTHER" id="PTHR40448:SF1">
    <property type="entry name" value="TWO-COMPONENT SENSOR HISTIDINE KINASE"/>
    <property type="match status" value="1"/>
</dbReference>
<keyword evidence="1" id="KW-0472">Membrane</keyword>
<dbReference type="PANTHER" id="PTHR40448">
    <property type="entry name" value="TWO-COMPONENT SENSOR HISTIDINE KINASE"/>
    <property type="match status" value="1"/>
</dbReference>
<feature type="transmembrane region" description="Helical" evidence="1">
    <location>
        <begin position="39"/>
        <end position="57"/>
    </location>
</feature>
<dbReference type="AlphaFoldDB" id="A0A1G9K9W4"/>
<feature type="transmembrane region" description="Helical" evidence="1">
    <location>
        <begin position="6"/>
        <end position="27"/>
    </location>
</feature>
<reference evidence="3 4" key="1">
    <citation type="submission" date="2016-10" db="EMBL/GenBank/DDBJ databases">
        <authorList>
            <person name="de Groot N.N."/>
        </authorList>
    </citation>
    <scope>NUCLEOTIDE SEQUENCE [LARGE SCALE GENOMIC DNA]</scope>
    <source>
        <strain evidence="3 4">DSM 797</strain>
    </source>
</reference>
<proteinExistence type="predicted"/>
<organism evidence="3 4">
    <name type="scientific">Romboutsia lituseburensis DSM 797</name>
    <dbReference type="NCBI Taxonomy" id="1121325"/>
    <lineage>
        <taxon>Bacteria</taxon>
        <taxon>Bacillati</taxon>
        <taxon>Bacillota</taxon>
        <taxon>Clostridia</taxon>
        <taxon>Peptostreptococcales</taxon>
        <taxon>Peptostreptococcaceae</taxon>
        <taxon>Romboutsia</taxon>
    </lineage>
</organism>
<dbReference type="InterPro" id="IPR036890">
    <property type="entry name" value="HATPase_C_sf"/>
</dbReference>
<dbReference type="RefSeq" id="WP_092722963.1">
    <property type="nucleotide sequence ID" value="NZ_FNGW01000002.1"/>
</dbReference>
<dbReference type="Pfam" id="PF14501">
    <property type="entry name" value="HATPase_c_5"/>
    <property type="match status" value="1"/>
</dbReference>
<dbReference type="SUPFAM" id="SSF55874">
    <property type="entry name" value="ATPase domain of HSP90 chaperone/DNA topoisomerase II/histidine kinase"/>
    <property type="match status" value="1"/>
</dbReference>
<gene>
    <name evidence="3" type="ORF">SAMN04515677_10264</name>
</gene>
<dbReference type="InterPro" id="IPR032834">
    <property type="entry name" value="NatK-like_C"/>
</dbReference>
<evidence type="ECO:0000256" key="1">
    <source>
        <dbReference type="SAM" id="Phobius"/>
    </source>
</evidence>
<dbReference type="PROSITE" id="PS51257">
    <property type="entry name" value="PROKAR_LIPOPROTEIN"/>
    <property type="match status" value="1"/>
</dbReference>
<dbReference type="Gene3D" id="3.30.565.10">
    <property type="entry name" value="Histidine kinase-like ATPase, C-terminal domain"/>
    <property type="match status" value="1"/>
</dbReference>
<feature type="transmembrane region" description="Helical" evidence="1">
    <location>
        <begin position="86"/>
        <end position="108"/>
    </location>
</feature>
<dbReference type="Proteomes" id="UP000199068">
    <property type="component" value="Unassembled WGS sequence"/>
</dbReference>
<dbReference type="GO" id="GO:0042802">
    <property type="term" value="F:identical protein binding"/>
    <property type="evidence" value="ECO:0007669"/>
    <property type="project" value="TreeGrafter"/>
</dbReference>
<feature type="transmembrane region" description="Helical" evidence="1">
    <location>
        <begin position="218"/>
        <end position="237"/>
    </location>
</feature>
<accession>A0A1G9K9W4</accession>
<keyword evidence="1" id="KW-0812">Transmembrane</keyword>
<dbReference type="CDD" id="cd16935">
    <property type="entry name" value="HATPase_AgrC-ComD-like"/>
    <property type="match status" value="1"/>
</dbReference>
<evidence type="ECO:0000313" key="3">
    <source>
        <dbReference type="EMBL" id="SDL46531.1"/>
    </source>
</evidence>
<keyword evidence="4" id="KW-1185">Reference proteome</keyword>
<evidence type="ECO:0000313" key="4">
    <source>
        <dbReference type="Proteomes" id="UP000199068"/>
    </source>
</evidence>
<feature type="transmembrane region" description="Helical" evidence="1">
    <location>
        <begin position="156"/>
        <end position="177"/>
    </location>
</feature>
<evidence type="ECO:0000259" key="2">
    <source>
        <dbReference type="Pfam" id="PF14501"/>
    </source>
</evidence>